<feature type="coiled-coil region" evidence="1">
    <location>
        <begin position="322"/>
        <end position="370"/>
    </location>
</feature>
<dbReference type="PANTHER" id="PTHR24114:SF2">
    <property type="entry name" value="F-BOX DOMAIN-CONTAINING PROTEIN-RELATED"/>
    <property type="match status" value="1"/>
</dbReference>
<dbReference type="PANTHER" id="PTHR24114">
    <property type="entry name" value="LEUCINE RICH REPEAT FAMILY PROTEIN"/>
    <property type="match status" value="1"/>
</dbReference>
<feature type="region of interest" description="Disordered" evidence="2">
    <location>
        <begin position="166"/>
        <end position="201"/>
    </location>
</feature>
<evidence type="ECO:0000313" key="3">
    <source>
        <dbReference type="EMBL" id="KAJ6250333.1"/>
    </source>
</evidence>
<dbReference type="InterPro" id="IPR032675">
    <property type="entry name" value="LRR_dom_sf"/>
</dbReference>
<dbReference type="SMART" id="SM00368">
    <property type="entry name" value="LRR_RI"/>
    <property type="match status" value="3"/>
</dbReference>
<dbReference type="InterPro" id="IPR001611">
    <property type="entry name" value="Leu-rich_rpt"/>
</dbReference>
<evidence type="ECO:0000256" key="1">
    <source>
        <dbReference type="SAM" id="Coils"/>
    </source>
</evidence>
<dbReference type="Gene3D" id="3.80.10.10">
    <property type="entry name" value="Ribonuclease Inhibitor"/>
    <property type="match status" value="1"/>
</dbReference>
<dbReference type="Proteomes" id="UP001150062">
    <property type="component" value="Unassembled WGS sequence"/>
</dbReference>
<evidence type="ECO:0000256" key="2">
    <source>
        <dbReference type="SAM" id="MobiDB-lite"/>
    </source>
</evidence>
<feature type="compositionally biased region" description="Basic and acidic residues" evidence="2">
    <location>
        <begin position="228"/>
        <end position="245"/>
    </location>
</feature>
<keyword evidence="1" id="KW-0175">Coiled coil</keyword>
<dbReference type="InterPro" id="IPR052394">
    <property type="entry name" value="LRR-containing"/>
</dbReference>
<sequence length="397" mass="44958">MDSKHIDGVIKKVSENDEGTLRINFWGSTVPKEKLVKLYEHLANNTIIKTMDLSINEIDDENAKILGEALEKNNSIEHINLGFNQIGDKGIIHLCRSLKKNSTLKSLDLSGNQIGNQGLKFILQNIKFCTSLTELNLDLNKSNKTELMIQLSEYLNQRRKGKARLFKKEQGMSLSSSTTNLTQSNLGGKTEAGSISGSESEISDSIINSMNQKIESDLENLIKKSGLEDNAKETTNDSKKKTEIEIDKEEEQEEEEEEQEDLDKEVSSEELEKLNNELQSLRDLIDFLILGKEGGLGSGVEQALDEISSMGKMIEVFSGRPKKEVQEEVNSLKEENSLLKELNRLQRAEIKELNRSILTLRDEMQKNLKKTRVLKDGIKKLQKCYESQKRVISRLKK</sequence>
<protein>
    <submittedName>
        <fullName evidence="3">Rni-like superfamily protein</fullName>
    </submittedName>
</protein>
<accession>A0ABQ8Z0J8</accession>
<gene>
    <name evidence="3" type="ORF">M0813_16097</name>
</gene>
<organism evidence="3 4">
    <name type="scientific">Anaeramoeba flamelloides</name>
    <dbReference type="NCBI Taxonomy" id="1746091"/>
    <lineage>
        <taxon>Eukaryota</taxon>
        <taxon>Metamonada</taxon>
        <taxon>Anaeramoebidae</taxon>
        <taxon>Anaeramoeba</taxon>
    </lineage>
</organism>
<feature type="compositionally biased region" description="Low complexity" evidence="2">
    <location>
        <begin position="173"/>
        <end position="186"/>
    </location>
</feature>
<name>A0ABQ8Z0J8_9EUKA</name>
<dbReference type="EMBL" id="JAOAOG010000079">
    <property type="protein sequence ID" value="KAJ6250333.1"/>
    <property type="molecule type" value="Genomic_DNA"/>
</dbReference>
<comment type="caution">
    <text evidence="3">The sequence shown here is derived from an EMBL/GenBank/DDBJ whole genome shotgun (WGS) entry which is preliminary data.</text>
</comment>
<dbReference type="SUPFAM" id="SSF52047">
    <property type="entry name" value="RNI-like"/>
    <property type="match status" value="1"/>
</dbReference>
<keyword evidence="4" id="KW-1185">Reference proteome</keyword>
<dbReference type="Pfam" id="PF13516">
    <property type="entry name" value="LRR_6"/>
    <property type="match status" value="2"/>
</dbReference>
<feature type="region of interest" description="Disordered" evidence="2">
    <location>
        <begin position="228"/>
        <end position="270"/>
    </location>
</feature>
<evidence type="ECO:0000313" key="4">
    <source>
        <dbReference type="Proteomes" id="UP001150062"/>
    </source>
</evidence>
<feature type="compositionally biased region" description="Acidic residues" evidence="2">
    <location>
        <begin position="246"/>
        <end position="263"/>
    </location>
</feature>
<reference evidence="3" key="1">
    <citation type="submission" date="2022-08" db="EMBL/GenBank/DDBJ databases">
        <title>Novel sulfate-reducing endosymbionts in the free-living metamonad Anaeramoeba.</title>
        <authorList>
            <person name="Jerlstrom-Hultqvist J."/>
            <person name="Cepicka I."/>
            <person name="Gallot-Lavallee L."/>
            <person name="Salas-Leiva D."/>
            <person name="Curtis B.A."/>
            <person name="Zahonova K."/>
            <person name="Pipaliya S."/>
            <person name="Dacks J."/>
            <person name="Roger A.J."/>
        </authorList>
    </citation>
    <scope>NUCLEOTIDE SEQUENCE</scope>
    <source>
        <strain evidence="3">Schooner1</strain>
    </source>
</reference>
<proteinExistence type="predicted"/>